<sequence>MARRTGYPLLAGLAAVAVLVSAAIFVGAGGGPAASGTGTPRAGTTVAPVASGTWVGAWSAAPVSAEPGAPEGHPDASLRNVVHLSAGGSAARVRVSNLFGTRPLVLAHATVALAAAPGGPAAVPGTVRRLTFGTHPEVTVPAGAELTSDAVRLDVPADTDLLVTLHTPAASGPVTHHRFARQTGYLARGDRAADVSGAAYTERTAHWRYVTAVDVWTDRAEGAVVVLGDSITDGITATFGADHRWTDFLADRLRTEPGAPRYAVLNQGISGNRILRGAPRGSPANGPAALTRLERDVLSHSGAEVLIVQLGVNDILKTPHRTDPARIADGLAELARRAQRHGLRVVGTTLLPFGGHPKHSARLEAVRREVNDRVRRGDAGFDAVVDLDAALRDPGRPERLRPAYDSGDHVHPNDAGFRAMADAVDPALLGAAPPHGGSRAGVRAAAEQAGH</sequence>
<proteinExistence type="predicted"/>
<keyword evidence="3" id="KW-0378">Hydrolase</keyword>
<gene>
    <name evidence="3" type="ORF">CUT44_27590</name>
</gene>
<accession>A0A2M8LQ42</accession>
<dbReference type="InterPro" id="IPR013830">
    <property type="entry name" value="SGNH_hydro"/>
</dbReference>
<dbReference type="InterPro" id="IPR036514">
    <property type="entry name" value="SGNH_hydro_sf"/>
</dbReference>
<dbReference type="CDD" id="cd01830">
    <property type="entry name" value="XynE_like"/>
    <property type="match status" value="1"/>
</dbReference>
<evidence type="ECO:0000313" key="3">
    <source>
        <dbReference type="EMBL" id="PJE94078.1"/>
    </source>
</evidence>
<dbReference type="Pfam" id="PF13472">
    <property type="entry name" value="Lipase_GDSL_2"/>
    <property type="match status" value="1"/>
</dbReference>
<dbReference type="GO" id="GO:0016787">
    <property type="term" value="F:hydrolase activity"/>
    <property type="evidence" value="ECO:0007669"/>
    <property type="project" value="UniProtKB-KW"/>
</dbReference>
<evidence type="ECO:0000313" key="4">
    <source>
        <dbReference type="Proteomes" id="UP000230407"/>
    </source>
</evidence>
<dbReference type="Proteomes" id="UP000230407">
    <property type="component" value="Unassembled WGS sequence"/>
</dbReference>
<evidence type="ECO:0000256" key="1">
    <source>
        <dbReference type="SAM" id="MobiDB-lite"/>
    </source>
</evidence>
<dbReference type="SUPFAM" id="SSF52266">
    <property type="entry name" value="SGNH hydrolase"/>
    <property type="match status" value="1"/>
</dbReference>
<name>A0A2M8LQ42_9ACTN</name>
<evidence type="ECO:0000259" key="2">
    <source>
        <dbReference type="Pfam" id="PF13472"/>
    </source>
</evidence>
<comment type="caution">
    <text evidence="3">The sequence shown here is derived from an EMBL/GenBank/DDBJ whole genome shotgun (WGS) entry which is preliminary data.</text>
</comment>
<protein>
    <submittedName>
        <fullName evidence="3">SGNH hydrolase</fullName>
    </submittedName>
</protein>
<dbReference type="RefSeq" id="WP_100204690.1">
    <property type="nucleotide sequence ID" value="NZ_PGGW01000069.1"/>
</dbReference>
<feature type="region of interest" description="Disordered" evidence="1">
    <location>
        <begin position="430"/>
        <end position="451"/>
    </location>
</feature>
<keyword evidence="4" id="KW-1185">Reference proteome</keyword>
<feature type="domain" description="SGNH hydrolase-type esterase" evidence="2">
    <location>
        <begin position="226"/>
        <end position="419"/>
    </location>
</feature>
<dbReference type="EMBL" id="PGGW01000069">
    <property type="protein sequence ID" value="PJE94078.1"/>
    <property type="molecule type" value="Genomic_DNA"/>
</dbReference>
<dbReference type="AlphaFoldDB" id="A0A2M8LQ42"/>
<dbReference type="PANTHER" id="PTHR43784:SF2">
    <property type="entry name" value="GDSL-LIKE LIPASE_ACYLHYDROLASE, PUTATIVE (AFU_ORTHOLOGUE AFUA_2G00820)-RELATED"/>
    <property type="match status" value="1"/>
</dbReference>
<dbReference type="Gene3D" id="3.40.50.1110">
    <property type="entry name" value="SGNH hydrolase"/>
    <property type="match status" value="1"/>
</dbReference>
<reference evidence="3 4" key="1">
    <citation type="submission" date="2017-11" db="EMBL/GenBank/DDBJ databases">
        <title>Streptomyces carmine sp. nov., a novel actinomycete isolated from Sophora alopecuroides in Xinjiang, China.</title>
        <authorList>
            <person name="Wang Y."/>
            <person name="Luo X."/>
            <person name="Wan C."/>
            <person name="Zhang L."/>
        </authorList>
    </citation>
    <scope>NUCLEOTIDE SEQUENCE [LARGE SCALE GENOMIC DNA]</scope>
    <source>
        <strain evidence="3 4">TRM SA0054</strain>
    </source>
</reference>
<dbReference type="PANTHER" id="PTHR43784">
    <property type="entry name" value="GDSL-LIKE LIPASE/ACYLHYDROLASE, PUTATIVE (AFU_ORTHOLOGUE AFUA_2G00820)-RELATED"/>
    <property type="match status" value="1"/>
</dbReference>
<dbReference type="InterPro" id="IPR053140">
    <property type="entry name" value="GDSL_Rv0518-like"/>
</dbReference>
<organism evidence="3 4">
    <name type="scientific">Streptomyces carminius</name>
    <dbReference type="NCBI Taxonomy" id="2665496"/>
    <lineage>
        <taxon>Bacteria</taxon>
        <taxon>Bacillati</taxon>
        <taxon>Actinomycetota</taxon>
        <taxon>Actinomycetes</taxon>
        <taxon>Kitasatosporales</taxon>
        <taxon>Streptomycetaceae</taxon>
        <taxon>Streptomyces</taxon>
    </lineage>
</organism>